<keyword evidence="2" id="KW-0645">Protease</keyword>
<keyword evidence="2" id="KW-0378">Hydrolase</keyword>
<keyword evidence="3" id="KW-1185">Reference proteome</keyword>
<evidence type="ECO:0000259" key="1">
    <source>
        <dbReference type="Pfam" id="PF02617"/>
    </source>
</evidence>
<dbReference type="SUPFAM" id="SSF54736">
    <property type="entry name" value="ClpS-like"/>
    <property type="match status" value="1"/>
</dbReference>
<evidence type="ECO:0000313" key="3">
    <source>
        <dbReference type="Proteomes" id="UP000772812"/>
    </source>
</evidence>
<dbReference type="Gene3D" id="3.30.1390.10">
    <property type="match status" value="1"/>
</dbReference>
<organism evidence="2 3">
    <name type="scientific">Persephonella atlantica</name>
    <dbReference type="NCBI Taxonomy" id="2699429"/>
    <lineage>
        <taxon>Bacteria</taxon>
        <taxon>Pseudomonadati</taxon>
        <taxon>Aquificota</taxon>
        <taxon>Aquificia</taxon>
        <taxon>Aquificales</taxon>
        <taxon>Hydrogenothermaceae</taxon>
        <taxon>Persephonella</taxon>
    </lineage>
</organism>
<evidence type="ECO:0000313" key="2">
    <source>
        <dbReference type="EMBL" id="MBK3331864.1"/>
    </source>
</evidence>
<dbReference type="RefSeq" id="WP_200673265.1">
    <property type="nucleotide sequence ID" value="NZ_JAACYA010000001.1"/>
</dbReference>
<dbReference type="InterPro" id="IPR003769">
    <property type="entry name" value="ClpS_core"/>
</dbReference>
<proteinExistence type="predicted"/>
<gene>
    <name evidence="2" type="ORF">GWK41_02130</name>
</gene>
<dbReference type="GO" id="GO:0008233">
    <property type="term" value="F:peptidase activity"/>
    <property type="evidence" value="ECO:0007669"/>
    <property type="project" value="UniProtKB-KW"/>
</dbReference>
<feature type="domain" description="Adaptor protein ClpS core" evidence="1">
    <location>
        <begin position="20"/>
        <end position="74"/>
    </location>
</feature>
<dbReference type="EMBL" id="JAACYA010000001">
    <property type="protein sequence ID" value="MBK3331864.1"/>
    <property type="molecule type" value="Genomic_DNA"/>
</dbReference>
<dbReference type="InterPro" id="IPR014719">
    <property type="entry name" value="Ribosomal_bL12_C/ClpS-like"/>
</dbReference>
<dbReference type="Pfam" id="PF02617">
    <property type="entry name" value="ClpS"/>
    <property type="match status" value="1"/>
</dbReference>
<dbReference type="Proteomes" id="UP000772812">
    <property type="component" value="Unassembled WGS sequence"/>
</dbReference>
<name>A0ABS1GG20_9AQUI</name>
<comment type="caution">
    <text evidence="2">The sequence shown here is derived from an EMBL/GenBank/DDBJ whole genome shotgun (WGS) entry which is preliminary data.</text>
</comment>
<protein>
    <submittedName>
        <fullName evidence="2">ATP-dependent Clp protease adaptor ClpS</fullName>
    </submittedName>
</protein>
<sequence length="90" mass="10230">MAVGFETEVEKKVEIGIPAKVVVYNDDWHTFDEVIYQIMKATKCDLQTAEALTWEIHTKGKAVVFEGDLEEALYVQNVLEEIDLSVEVIL</sequence>
<reference evidence="2 3" key="1">
    <citation type="journal article" date="2021" name="Syst. Appl. Microbiol.">
        <title>Persephonella atlantica sp. nov.: How to adapt to physico-chemical gradients in high temperature hydrothermal habitats.</title>
        <authorList>
            <person name="Francois D.X."/>
            <person name="Godfroy A."/>
            <person name="Mathien C."/>
            <person name="Aube J."/>
            <person name="Cathalot C."/>
            <person name="Lesongeur F."/>
            <person name="L'Haridon S."/>
            <person name="Philippon X."/>
            <person name="Roussel E.G."/>
        </authorList>
    </citation>
    <scope>NUCLEOTIDE SEQUENCE [LARGE SCALE GENOMIC DNA]</scope>
    <source>
        <strain evidence="2 3">MO1340</strain>
    </source>
</reference>
<dbReference type="GO" id="GO:0006508">
    <property type="term" value="P:proteolysis"/>
    <property type="evidence" value="ECO:0007669"/>
    <property type="project" value="UniProtKB-KW"/>
</dbReference>
<accession>A0ABS1GG20</accession>